<comment type="caution">
    <text evidence="3">The sequence shown here is derived from an EMBL/GenBank/DDBJ whole genome shotgun (WGS) entry which is preliminary data.</text>
</comment>
<keyword evidence="4" id="KW-1185">Reference proteome</keyword>
<dbReference type="PANTHER" id="PTHR46060:SF1">
    <property type="entry name" value="MARINER MOS1 TRANSPOSASE-LIKE PROTEIN"/>
    <property type="match status" value="1"/>
</dbReference>
<dbReference type="Gene3D" id="3.30.420.10">
    <property type="entry name" value="Ribonuclease H-like superfamily/Ribonuclease H"/>
    <property type="match status" value="1"/>
</dbReference>
<evidence type="ECO:0000313" key="3">
    <source>
        <dbReference type="EMBL" id="KAK6737097.1"/>
    </source>
</evidence>
<sequence length="227" mass="25446">MAKHSNHIRHVLIYEFESGHPAAEAHRNLGHVFSTEAPFERYVAPGSNALKPETRSSKMSLALYFAASLGCSLFTVSNGLRSLGMVKARSRRFDWLDATVIGDEKWVLYVSHTDKRAWCTGDEMLDPFVKGEIYKKVMLRVWWGVHGINRFELLPDNTAVTAEVYCAQLKKEKDWPTRSAKRTRSSITFACCTVTCAFTPYLEPGPGLDRLPPPPIASASPESEALR</sequence>
<evidence type="ECO:0000256" key="1">
    <source>
        <dbReference type="SAM" id="Phobius"/>
    </source>
</evidence>
<evidence type="ECO:0000313" key="4">
    <source>
        <dbReference type="Proteomes" id="UP001303046"/>
    </source>
</evidence>
<dbReference type="InterPro" id="IPR036397">
    <property type="entry name" value="RNaseH_sf"/>
</dbReference>
<keyword evidence="1" id="KW-1133">Transmembrane helix</keyword>
<organism evidence="3 4">
    <name type="scientific">Necator americanus</name>
    <name type="common">Human hookworm</name>
    <dbReference type="NCBI Taxonomy" id="51031"/>
    <lineage>
        <taxon>Eukaryota</taxon>
        <taxon>Metazoa</taxon>
        <taxon>Ecdysozoa</taxon>
        <taxon>Nematoda</taxon>
        <taxon>Chromadorea</taxon>
        <taxon>Rhabditida</taxon>
        <taxon>Rhabditina</taxon>
        <taxon>Rhabditomorpha</taxon>
        <taxon>Strongyloidea</taxon>
        <taxon>Ancylostomatidae</taxon>
        <taxon>Bunostominae</taxon>
        <taxon>Necator</taxon>
    </lineage>
</organism>
<dbReference type="EMBL" id="JAVFWL010000002">
    <property type="protein sequence ID" value="KAK6737097.1"/>
    <property type="molecule type" value="Genomic_DNA"/>
</dbReference>
<dbReference type="Pfam" id="PF17906">
    <property type="entry name" value="HTH_48"/>
    <property type="match status" value="1"/>
</dbReference>
<dbReference type="InterPro" id="IPR001888">
    <property type="entry name" value="Transposase_1"/>
</dbReference>
<gene>
    <name evidence="3" type="primary">Necator_chrII.g7451</name>
    <name evidence="3" type="ORF">RB195_019658</name>
</gene>
<protein>
    <recommendedName>
        <fullName evidence="2">Mos1 transposase HTH domain-containing protein</fullName>
    </recommendedName>
</protein>
<reference evidence="3 4" key="1">
    <citation type="submission" date="2023-08" db="EMBL/GenBank/DDBJ databases">
        <title>A Necator americanus chromosomal reference genome.</title>
        <authorList>
            <person name="Ilik V."/>
            <person name="Petrzelkova K.J."/>
            <person name="Pardy F."/>
            <person name="Fuh T."/>
            <person name="Niatou-Singa F.S."/>
            <person name="Gouil Q."/>
            <person name="Baker L."/>
            <person name="Ritchie M.E."/>
            <person name="Jex A.R."/>
            <person name="Gazzola D."/>
            <person name="Li H."/>
            <person name="Toshio Fujiwara R."/>
            <person name="Zhan B."/>
            <person name="Aroian R.V."/>
            <person name="Pafco B."/>
            <person name="Schwarz E.M."/>
        </authorList>
    </citation>
    <scope>NUCLEOTIDE SEQUENCE [LARGE SCALE GENOMIC DNA]</scope>
    <source>
        <strain evidence="3 4">Aroian</strain>
        <tissue evidence="3">Whole animal</tissue>
    </source>
</reference>
<dbReference type="InterPro" id="IPR041426">
    <property type="entry name" value="Mos1_HTH"/>
</dbReference>
<name>A0ABR1CH66_NECAM</name>
<dbReference type="InterPro" id="IPR052709">
    <property type="entry name" value="Transposase-MT_Hybrid"/>
</dbReference>
<evidence type="ECO:0000259" key="2">
    <source>
        <dbReference type="Pfam" id="PF17906"/>
    </source>
</evidence>
<dbReference type="PANTHER" id="PTHR46060">
    <property type="entry name" value="MARINER MOS1 TRANSPOSASE-LIKE PROTEIN"/>
    <property type="match status" value="1"/>
</dbReference>
<feature type="domain" description="Mos1 transposase HTH" evidence="2">
    <location>
        <begin position="6"/>
        <end position="38"/>
    </location>
</feature>
<keyword evidence="1" id="KW-0812">Transmembrane</keyword>
<keyword evidence="1" id="KW-0472">Membrane</keyword>
<dbReference type="Pfam" id="PF01359">
    <property type="entry name" value="Transposase_1"/>
    <property type="match status" value="1"/>
</dbReference>
<dbReference type="Gene3D" id="1.10.10.1450">
    <property type="match status" value="1"/>
</dbReference>
<dbReference type="Proteomes" id="UP001303046">
    <property type="component" value="Unassembled WGS sequence"/>
</dbReference>
<accession>A0ABR1CH66</accession>
<feature type="transmembrane region" description="Helical" evidence="1">
    <location>
        <begin position="61"/>
        <end position="83"/>
    </location>
</feature>
<proteinExistence type="predicted"/>